<evidence type="ECO:0000256" key="1">
    <source>
        <dbReference type="SAM" id="MobiDB-lite"/>
    </source>
</evidence>
<comment type="caution">
    <text evidence="2">The sequence shown here is derived from an EMBL/GenBank/DDBJ whole genome shotgun (WGS) entry which is preliminary data.</text>
</comment>
<protein>
    <submittedName>
        <fullName evidence="2">Uncharacterized protein</fullName>
    </submittedName>
</protein>
<dbReference type="EMBL" id="JASPKZ010000044">
    <property type="protein sequence ID" value="KAJ9600840.1"/>
    <property type="molecule type" value="Genomic_DNA"/>
</dbReference>
<dbReference type="Proteomes" id="UP001233999">
    <property type="component" value="Unassembled WGS sequence"/>
</dbReference>
<feature type="non-terminal residue" evidence="2">
    <location>
        <position position="1"/>
    </location>
</feature>
<evidence type="ECO:0000313" key="3">
    <source>
        <dbReference type="Proteomes" id="UP001233999"/>
    </source>
</evidence>
<accession>A0AAD8ALC0</accession>
<feature type="non-terminal residue" evidence="2">
    <location>
        <position position="80"/>
    </location>
</feature>
<proteinExistence type="predicted"/>
<evidence type="ECO:0000313" key="2">
    <source>
        <dbReference type="EMBL" id="KAJ9600840.1"/>
    </source>
</evidence>
<keyword evidence="3" id="KW-1185">Reference proteome</keyword>
<organism evidence="2 3">
    <name type="scientific">Diploptera punctata</name>
    <name type="common">Pacific beetle cockroach</name>
    <dbReference type="NCBI Taxonomy" id="6984"/>
    <lineage>
        <taxon>Eukaryota</taxon>
        <taxon>Metazoa</taxon>
        <taxon>Ecdysozoa</taxon>
        <taxon>Arthropoda</taxon>
        <taxon>Hexapoda</taxon>
        <taxon>Insecta</taxon>
        <taxon>Pterygota</taxon>
        <taxon>Neoptera</taxon>
        <taxon>Polyneoptera</taxon>
        <taxon>Dictyoptera</taxon>
        <taxon>Blattodea</taxon>
        <taxon>Blaberoidea</taxon>
        <taxon>Blaberidae</taxon>
        <taxon>Diplopterinae</taxon>
        <taxon>Diploptera</taxon>
    </lineage>
</organism>
<reference evidence="2" key="1">
    <citation type="journal article" date="2023" name="IScience">
        <title>Live-bearing cockroach genome reveals convergent evolutionary mechanisms linked to viviparity in insects and beyond.</title>
        <authorList>
            <person name="Fouks B."/>
            <person name="Harrison M.C."/>
            <person name="Mikhailova A.A."/>
            <person name="Marchal E."/>
            <person name="English S."/>
            <person name="Carruthers M."/>
            <person name="Jennings E.C."/>
            <person name="Chiamaka E.L."/>
            <person name="Frigard R.A."/>
            <person name="Pippel M."/>
            <person name="Attardo G.M."/>
            <person name="Benoit J.B."/>
            <person name="Bornberg-Bauer E."/>
            <person name="Tobe S.S."/>
        </authorList>
    </citation>
    <scope>NUCLEOTIDE SEQUENCE</scope>
    <source>
        <strain evidence="2">Stay&amp;Tobe</strain>
    </source>
</reference>
<feature type="compositionally biased region" description="Basic and acidic residues" evidence="1">
    <location>
        <begin position="40"/>
        <end position="50"/>
    </location>
</feature>
<name>A0AAD8ALC0_DIPPU</name>
<dbReference type="AlphaFoldDB" id="A0AAD8ALC0"/>
<feature type="region of interest" description="Disordered" evidence="1">
    <location>
        <begin position="25"/>
        <end position="65"/>
    </location>
</feature>
<gene>
    <name evidence="2" type="ORF">L9F63_001002</name>
</gene>
<sequence>KETTERLCVNIHNYSGHDRVVYTKTTERIRDPSCPQNVSPKDEEDKDSIAHRTRNKNKTFQPSSEFARIDKLNNIVDHKE</sequence>
<reference evidence="2" key="2">
    <citation type="submission" date="2023-05" db="EMBL/GenBank/DDBJ databases">
        <authorList>
            <person name="Fouks B."/>
        </authorList>
    </citation>
    <scope>NUCLEOTIDE SEQUENCE</scope>
    <source>
        <strain evidence="2">Stay&amp;Tobe</strain>
        <tissue evidence="2">Testes</tissue>
    </source>
</reference>